<name>A0A261USL7_9BORD</name>
<feature type="transmembrane region" description="Helical" evidence="1">
    <location>
        <begin position="72"/>
        <end position="93"/>
    </location>
</feature>
<feature type="domain" description="EamA" evidence="2">
    <location>
        <begin position="7"/>
        <end position="144"/>
    </location>
</feature>
<keyword evidence="1" id="KW-1133">Transmembrane helix</keyword>
<proteinExistence type="predicted"/>
<comment type="caution">
    <text evidence="3">The sequence shown here is derived from an EMBL/GenBank/DDBJ whole genome shotgun (WGS) entry which is preliminary data.</text>
</comment>
<feature type="transmembrane region" description="Helical" evidence="1">
    <location>
        <begin position="113"/>
        <end position="138"/>
    </location>
</feature>
<dbReference type="AlphaFoldDB" id="A0A261USL7"/>
<dbReference type="InterPro" id="IPR037185">
    <property type="entry name" value="EmrE-like"/>
</dbReference>
<keyword evidence="1" id="KW-0472">Membrane</keyword>
<dbReference type="Proteomes" id="UP000216885">
    <property type="component" value="Unassembled WGS sequence"/>
</dbReference>
<dbReference type="InterPro" id="IPR000620">
    <property type="entry name" value="EamA_dom"/>
</dbReference>
<reference evidence="3 4" key="1">
    <citation type="submission" date="2017-05" db="EMBL/GenBank/DDBJ databases">
        <title>Complete and WGS of Bordetella genogroups.</title>
        <authorList>
            <person name="Spilker T."/>
            <person name="LiPuma J."/>
        </authorList>
    </citation>
    <scope>NUCLEOTIDE SEQUENCE [LARGE SCALE GENOMIC DNA]</scope>
    <source>
        <strain evidence="3 4">AU9919</strain>
    </source>
</reference>
<feature type="transmembrane region" description="Helical" evidence="1">
    <location>
        <begin position="44"/>
        <end position="60"/>
    </location>
</feature>
<evidence type="ECO:0000256" key="1">
    <source>
        <dbReference type="SAM" id="Phobius"/>
    </source>
</evidence>
<keyword evidence="4" id="KW-1185">Reference proteome</keyword>
<dbReference type="GO" id="GO:0016020">
    <property type="term" value="C:membrane"/>
    <property type="evidence" value="ECO:0007669"/>
    <property type="project" value="InterPro"/>
</dbReference>
<organism evidence="3 4">
    <name type="scientific">Bordetella genomosp. 4</name>
    <dbReference type="NCBI Taxonomy" id="463044"/>
    <lineage>
        <taxon>Bacteria</taxon>
        <taxon>Pseudomonadati</taxon>
        <taxon>Pseudomonadota</taxon>
        <taxon>Betaproteobacteria</taxon>
        <taxon>Burkholderiales</taxon>
        <taxon>Alcaligenaceae</taxon>
        <taxon>Bordetella</taxon>
    </lineage>
</organism>
<dbReference type="Pfam" id="PF00892">
    <property type="entry name" value="EamA"/>
    <property type="match status" value="1"/>
</dbReference>
<sequence>MTDWAWIWIPATLAAAAAQAGRNAVQRSLTATLGTLGATQVRFLFGFPFALLFLAIVFAIDGGPLPGIHSEFLLFVVGGAVAQIAATGLMLAAMRERSFVVVTAWTKTEPIQVALFGFVVLGDPLSITGVLAVILATLGVVLMSGNPASATGRGSLRPALLGLVSGACFALSAIGFRGAILTLDSGSFVLQATWTLAWSLGIQTLILAVWMILFNRTLLIACMAAWRTSIWGGLLGATASQGWFIGFALTAAANVRTLGLVEVLFAQILSRRVFSHATSRRELLGIALIIIGVAALLIASAH</sequence>
<keyword evidence="1" id="KW-0812">Transmembrane</keyword>
<feature type="transmembrane region" description="Helical" evidence="1">
    <location>
        <begin position="192"/>
        <end position="213"/>
    </location>
</feature>
<dbReference type="RefSeq" id="WP_094837283.1">
    <property type="nucleotide sequence ID" value="NZ_NEVQ01000003.1"/>
</dbReference>
<evidence type="ECO:0000259" key="2">
    <source>
        <dbReference type="Pfam" id="PF00892"/>
    </source>
</evidence>
<feature type="transmembrane region" description="Helical" evidence="1">
    <location>
        <begin position="282"/>
        <end position="301"/>
    </location>
</feature>
<gene>
    <name evidence="3" type="ORF">CAL20_04415</name>
</gene>
<dbReference type="SUPFAM" id="SSF103481">
    <property type="entry name" value="Multidrug resistance efflux transporter EmrE"/>
    <property type="match status" value="2"/>
</dbReference>
<dbReference type="EMBL" id="NEVQ01000003">
    <property type="protein sequence ID" value="OZI64889.1"/>
    <property type="molecule type" value="Genomic_DNA"/>
</dbReference>
<protein>
    <submittedName>
        <fullName evidence="3">Multidrug DMT transporter permease</fullName>
    </submittedName>
</protein>
<evidence type="ECO:0000313" key="4">
    <source>
        <dbReference type="Proteomes" id="UP000216885"/>
    </source>
</evidence>
<evidence type="ECO:0000313" key="3">
    <source>
        <dbReference type="EMBL" id="OZI64889.1"/>
    </source>
</evidence>
<feature type="transmembrane region" description="Helical" evidence="1">
    <location>
        <begin position="159"/>
        <end position="180"/>
    </location>
</feature>
<accession>A0A261USL7</accession>